<dbReference type="GeneID" id="31361963"/>
<keyword evidence="4" id="KW-1185">Reference proteome</keyword>
<reference evidence="3 4" key="1">
    <citation type="journal article" date="2011" name="Genome Res.">
        <title>Phylogeny-wide analysis of social amoeba genomes highlights ancient origins for complex intercellular communication.</title>
        <authorList>
            <person name="Heidel A.J."/>
            <person name="Lawal H.M."/>
            <person name="Felder M."/>
            <person name="Schilde C."/>
            <person name="Helps N.R."/>
            <person name="Tunggal B."/>
            <person name="Rivero F."/>
            <person name="John U."/>
            <person name="Schleicher M."/>
            <person name="Eichinger L."/>
            <person name="Platzer M."/>
            <person name="Noegel A.A."/>
            <person name="Schaap P."/>
            <person name="Gloeckner G."/>
        </authorList>
    </citation>
    <scope>NUCLEOTIDE SEQUENCE [LARGE SCALE GENOMIC DNA]</scope>
    <source>
        <strain evidence="4">ATCC 26659 / Pp 5 / PN500</strain>
    </source>
</reference>
<feature type="compositionally biased region" description="Low complexity" evidence="2">
    <location>
        <begin position="120"/>
        <end position="140"/>
    </location>
</feature>
<evidence type="ECO:0000313" key="4">
    <source>
        <dbReference type="Proteomes" id="UP000001396"/>
    </source>
</evidence>
<feature type="compositionally biased region" description="Basic and acidic residues" evidence="2">
    <location>
        <begin position="182"/>
        <end position="203"/>
    </location>
</feature>
<dbReference type="Proteomes" id="UP000001396">
    <property type="component" value="Unassembled WGS sequence"/>
</dbReference>
<feature type="compositionally biased region" description="Polar residues" evidence="2">
    <location>
        <begin position="620"/>
        <end position="636"/>
    </location>
</feature>
<feature type="compositionally biased region" description="Polar residues" evidence="2">
    <location>
        <begin position="440"/>
        <end position="463"/>
    </location>
</feature>
<feature type="compositionally biased region" description="Low complexity" evidence="2">
    <location>
        <begin position="53"/>
        <end position="68"/>
    </location>
</feature>
<feature type="region of interest" description="Disordered" evidence="2">
    <location>
        <begin position="334"/>
        <end position="355"/>
    </location>
</feature>
<protein>
    <submittedName>
        <fullName evidence="3">Uncharacterized protein</fullName>
    </submittedName>
</protein>
<feature type="compositionally biased region" description="Basic and acidic residues" evidence="2">
    <location>
        <begin position="217"/>
        <end position="229"/>
    </location>
</feature>
<feature type="compositionally biased region" description="Basic and acidic residues" evidence="2">
    <location>
        <begin position="150"/>
        <end position="166"/>
    </location>
</feature>
<gene>
    <name evidence="3" type="ORF">PPL_06481</name>
</gene>
<feature type="compositionally biased region" description="Low complexity" evidence="2">
    <location>
        <begin position="83"/>
        <end position="99"/>
    </location>
</feature>
<keyword evidence="1" id="KW-0175">Coiled coil</keyword>
<feature type="region of interest" description="Disordered" evidence="2">
    <location>
        <begin position="542"/>
        <end position="636"/>
    </location>
</feature>
<feature type="region of interest" description="Disordered" evidence="2">
    <location>
        <begin position="1"/>
        <end position="318"/>
    </location>
</feature>
<feature type="compositionally biased region" description="Low complexity" evidence="2">
    <location>
        <begin position="405"/>
        <end position="416"/>
    </location>
</feature>
<feature type="compositionally biased region" description="Polar residues" evidence="2">
    <location>
        <begin position="1"/>
        <end position="13"/>
    </location>
</feature>
<dbReference type="InParanoid" id="D3BDA0"/>
<organism evidence="3 4">
    <name type="scientific">Heterostelium pallidum (strain ATCC 26659 / Pp 5 / PN500)</name>
    <name type="common">Cellular slime mold</name>
    <name type="synonym">Polysphondylium pallidum</name>
    <dbReference type="NCBI Taxonomy" id="670386"/>
    <lineage>
        <taxon>Eukaryota</taxon>
        <taxon>Amoebozoa</taxon>
        <taxon>Evosea</taxon>
        <taxon>Eumycetozoa</taxon>
        <taxon>Dictyostelia</taxon>
        <taxon>Acytosteliales</taxon>
        <taxon>Acytosteliaceae</taxon>
        <taxon>Heterostelium</taxon>
    </lineage>
</organism>
<sequence length="737" mass="81495">MESGGVVTSSPITVLNKDDLMSDDQSDNEHQLQSAEKKDGGTVKSDAGNGSVGDSHNASGNNNSNANGHDGDVVTTPTHHHNNNNNNSSNNGDGSSNSPDDNHSNHDDYDDGDADTPMQNNSANNNTTNSTDTPSTTNNNQDDYDDSDVDDQHEHEQDSDDIRPAVDSRVVSSGKTTFIIRNSKDKDVNIRNGEITDPKDNTSGRHSLVLDSEDSELIDKQKQIYKDDNNDNSSNDQQLENNDDVIPTSSPTVPIQPHPEKSASTTNHSNSSDHESEPSIVNSNQSAHHHHQKSSVYHAMTQSPELLSAAGGEDGSKSNQDLLTLKQFLIHSNKSTTKEHSQDGQAEDEVMSDQGAEESLVQLTNQHVNTYQRDGVMTNNNNKKSNSNATREKLIMLDNNGGVHSLPSVASSSSSSKTPINLHSEEDLVPAGGSGRITPQHPSGGSSHKSNAQFNSMMSTIPPQQQQQQQGMLPSSGRGRKRSQSADEKVLKPSTGIIYPQHPGHVAVNKSSDKLFMQYNPQQQQLPHQLLEQHIQLQQHQQQLQIQQHQQQEHPQQDQSSSRNHAQQQQQLQQQQQQQYQLRQQQQQHGQSQSHRSNVSQSSPGELDISQTKKRRTQELTRQLIDSQPSETSLSTSPFGLSIQLRELLIKVERLEREREIIIAENKKLKKEINELESLGQRATSTIGQLMDDTTKLKHSRELLANRNFLLQQTSNVIQNQLKTLLSCCGNSTQTNR</sequence>
<dbReference type="EMBL" id="ADBJ01000029">
    <property type="protein sequence ID" value="EFA80544.1"/>
    <property type="molecule type" value="Genomic_DNA"/>
</dbReference>
<proteinExistence type="predicted"/>
<accession>D3BDA0</accession>
<dbReference type="RefSeq" id="XP_020432664.1">
    <property type="nucleotide sequence ID" value="XM_020577337.1"/>
</dbReference>
<evidence type="ECO:0000256" key="1">
    <source>
        <dbReference type="SAM" id="Coils"/>
    </source>
</evidence>
<feature type="coiled-coil region" evidence="1">
    <location>
        <begin position="645"/>
        <end position="686"/>
    </location>
</feature>
<dbReference type="STRING" id="670386.D3BDA0"/>
<feature type="compositionally biased region" description="Basic and acidic residues" evidence="2">
    <location>
        <begin position="27"/>
        <end position="41"/>
    </location>
</feature>
<dbReference type="AlphaFoldDB" id="D3BDA0"/>
<name>D3BDA0_HETP5</name>
<feature type="region of interest" description="Disordered" evidence="2">
    <location>
        <begin position="400"/>
        <end position="506"/>
    </location>
</feature>
<evidence type="ECO:0000256" key="2">
    <source>
        <dbReference type="SAM" id="MobiDB-lite"/>
    </source>
</evidence>
<feature type="compositionally biased region" description="Polar residues" evidence="2">
    <location>
        <begin position="170"/>
        <end position="180"/>
    </location>
</feature>
<evidence type="ECO:0000313" key="3">
    <source>
        <dbReference type="EMBL" id="EFA80544.1"/>
    </source>
</evidence>
<feature type="compositionally biased region" description="Low complexity" evidence="2">
    <location>
        <begin position="231"/>
        <end position="240"/>
    </location>
</feature>
<feature type="compositionally biased region" description="Low complexity" evidence="2">
    <location>
        <begin position="557"/>
        <end position="603"/>
    </location>
</feature>
<comment type="caution">
    <text evidence="3">The sequence shown here is derived from an EMBL/GenBank/DDBJ whole genome shotgun (WGS) entry which is preliminary data.</text>
</comment>